<evidence type="ECO:0000313" key="2">
    <source>
        <dbReference type="EMBL" id="GMI40840.1"/>
    </source>
</evidence>
<dbReference type="InterPro" id="IPR001683">
    <property type="entry name" value="PX_dom"/>
</dbReference>
<evidence type="ECO:0000313" key="3">
    <source>
        <dbReference type="Proteomes" id="UP001165060"/>
    </source>
</evidence>
<proteinExistence type="predicted"/>
<evidence type="ECO:0000259" key="1">
    <source>
        <dbReference type="PROSITE" id="PS50195"/>
    </source>
</evidence>
<dbReference type="PROSITE" id="PS50195">
    <property type="entry name" value="PX"/>
    <property type="match status" value="1"/>
</dbReference>
<dbReference type="Proteomes" id="UP001165060">
    <property type="component" value="Unassembled WGS sequence"/>
</dbReference>
<dbReference type="InterPro" id="IPR036871">
    <property type="entry name" value="PX_dom_sf"/>
</dbReference>
<comment type="caution">
    <text evidence="2">The sequence shown here is derived from an EMBL/GenBank/DDBJ whole genome shotgun (WGS) entry which is preliminary data.</text>
</comment>
<dbReference type="Gene3D" id="3.30.1520.10">
    <property type="entry name" value="Phox-like domain"/>
    <property type="match status" value="1"/>
</dbReference>
<reference evidence="2 3" key="1">
    <citation type="journal article" date="2023" name="Commun. Biol.">
        <title>Genome analysis of Parmales, the sister group of diatoms, reveals the evolutionary specialization of diatoms from phago-mixotrophs to photoautotrophs.</title>
        <authorList>
            <person name="Ban H."/>
            <person name="Sato S."/>
            <person name="Yoshikawa S."/>
            <person name="Yamada K."/>
            <person name="Nakamura Y."/>
            <person name="Ichinomiya M."/>
            <person name="Sato N."/>
            <person name="Blanc-Mathieu R."/>
            <person name="Endo H."/>
            <person name="Kuwata A."/>
            <person name="Ogata H."/>
        </authorList>
    </citation>
    <scope>NUCLEOTIDE SEQUENCE [LARGE SCALE GENOMIC DNA]</scope>
</reference>
<organism evidence="2 3">
    <name type="scientific">Tetraparma gracilis</name>
    <dbReference type="NCBI Taxonomy" id="2962635"/>
    <lineage>
        <taxon>Eukaryota</taxon>
        <taxon>Sar</taxon>
        <taxon>Stramenopiles</taxon>
        <taxon>Ochrophyta</taxon>
        <taxon>Bolidophyceae</taxon>
        <taxon>Parmales</taxon>
        <taxon>Triparmaceae</taxon>
        <taxon>Tetraparma</taxon>
    </lineage>
</organism>
<dbReference type="CDD" id="cd06093">
    <property type="entry name" value="PX_domain"/>
    <property type="match status" value="1"/>
</dbReference>
<sequence length="154" mass="17359">MITVTTLSGDKWTVWRRYSNFVELDETLPEPTASELAGARKWGPTSDMSWNYETDSPTTVPFSPHTLPRPPLPPKTLNTHIPTRQAQLNTYLHMLLLNPAVRSHPSFLSFIGADQLLLTPTTANLTSFQYAFRSQAGFVGKTKDDVQEYFCNVL</sequence>
<keyword evidence="3" id="KW-1185">Reference proteome</keyword>
<dbReference type="EMBL" id="BRYB01000958">
    <property type="protein sequence ID" value="GMI40840.1"/>
    <property type="molecule type" value="Genomic_DNA"/>
</dbReference>
<gene>
    <name evidence="2" type="ORF">TeGR_g2981</name>
</gene>
<name>A0ABQ6N5X2_9STRA</name>
<protein>
    <recommendedName>
        <fullName evidence="1">PX domain-containing protein</fullName>
    </recommendedName>
</protein>
<feature type="domain" description="PX" evidence="1">
    <location>
        <begin position="1"/>
        <end position="154"/>
    </location>
</feature>
<dbReference type="SUPFAM" id="SSF64268">
    <property type="entry name" value="PX domain"/>
    <property type="match status" value="1"/>
</dbReference>
<accession>A0ABQ6N5X2</accession>